<reference evidence="2" key="1">
    <citation type="journal article" date="2023" name="Int. J. Syst. Evol. Microbiol.">
        <title>Streptomyces meridianus sp. nov. isolated from brackish water of the Tagus estuary in Alcochete, Portugal.</title>
        <authorList>
            <person name="Santos J.D.N."/>
            <person name="Klimek D."/>
            <person name="Calusinska M."/>
            <person name="Lobo Da Cunha A."/>
            <person name="Catita J."/>
            <person name="Goncalves H."/>
            <person name="Gonzalez I."/>
            <person name="Reyes F."/>
            <person name="Lage O.M."/>
        </authorList>
    </citation>
    <scope>NUCLEOTIDE SEQUENCE</scope>
    <source>
        <strain evidence="2">MTZ3.1</strain>
    </source>
</reference>
<protein>
    <recommendedName>
        <fullName evidence="4">Secreted protein</fullName>
    </recommendedName>
</protein>
<keyword evidence="3" id="KW-1185">Reference proteome</keyword>
<evidence type="ECO:0000313" key="3">
    <source>
        <dbReference type="Proteomes" id="UP001167160"/>
    </source>
</evidence>
<feature type="region of interest" description="Disordered" evidence="1">
    <location>
        <begin position="21"/>
        <end position="112"/>
    </location>
</feature>
<evidence type="ECO:0000256" key="1">
    <source>
        <dbReference type="SAM" id="MobiDB-lite"/>
    </source>
</evidence>
<dbReference type="Proteomes" id="UP001167160">
    <property type="component" value="Unassembled WGS sequence"/>
</dbReference>
<dbReference type="EMBL" id="JAMQGM010000002">
    <property type="protein sequence ID" value="MCM2576307.1"/>
    <property type="molecule type" value="Genomic_DNA"/>
</dbReference>
<feature type="compositionally biased region" description="Polar residues" evidence="1">
    <location>
        <begin position="21"/>
        <end position="31"/>
    </location>
</feature>
<accession>A0ABT0X176</accession>
<sequence>MDSCCLGGDGALALAVALTGCNDSGSVQGSDNAAAKPSSAQSSESSGSGSEDSDGSDGKETFRLGEASPEQVSDQKESKGAKFTVTPTKVQAGTKADLEKSGLKRDADDDPQVPVHVWSTLTHTSGKPMKLGDMDDDLVVRTDKDQRTRALIVLLGSAKWPNCPATDRDKEVGPGQSEKVCTAFLIPEGQKATAVELFQGFTKKPLEWPVNG</sequence>
<gene>
    <name evidence="2" type="ORF">M1E25_02875</name>
</gene>
<feature type="compositionally biased region" description="Basic and acidic residues" evidence="1">
    <location>
        <begin position="96"/>
        <end position="107"/>
    </location>
</feature>
<proteinExistence type="predicted"/>
<evidence type="ECO:0000313" key="2">
    <source>
        <dbReference type="EMBL" id="MCM2576307.1"/>
    </source>
</evidence>
<name>A0ABT0X176_9ACTN</name>
<comment type="caution">
    <text evidence="2">The sequence shown here is derived from an EMBL/GenBank/DDBJ whole genome shotgun (WGS) entry which is preliminary data.</text>
</comment>
<evidence type="ECO:0008006" key="4">
    <source>
        <dbReference type="Google" id="ProtNLM"/>
    </source>
</evidence>
<organism evidence="2 3">
    <name type="scientific">Streptomyces meridianus</name>
    <dbReference type="NCBI Taxonomy" id="2938945"/>
    <lineage>
        <taxon>Bacteria</taxon>
        <taxon>Bacillati</taxon>
        <taxon>Actinomycetota</taxon>
        <taxon>Actinomycetes</taxon>
        <taxon>Kitasatosporales</taxon>
        <taxon>Streptomycetaceae</taxon>
        <taxon>Streptomyces</taxon>
    </lineage>
</organism>